<sequence>MALHTPPSGTELRVALDRDGFVTIPRAFTDGELGNFRTAARNATEIARAGKWPYIRTLPKQFPPWTDDISQGIWGVQHLLHPDMAERNTFAESYFNETMINTVTGLLKCKKDDLVMELYNMLVRPDRDFALRWHRDDIPPEVPAEEELERLQEPMLHAQWNLALYEDASLVVVPGSHKRARTDIERNADPYEKDMPGQRVVKMGAGDIMFYNNNILHRGVYDSNTERMTLHGTMGTAGTDKARARNTLQHGIGSWAAEADFSDLPGDMADLAKGMQERLIGMGSGEDVGYSQPALVDRKRSVAAAAYAELVAHSLGLRAVGKSVVLALGRHGFWSDCGFEALELKRRSDPYSRSGTIANSEQGGLVERDPAEERMEPTAGYELPVLDSEILDLAVQ</sequence>
<dbReference type="EMBL" id="JAUTXU010000059">
    <property type="protein sequence ID" value="KAK3713950.1"/>
    <property type="molecule type" value="Genomic_DNA"/>
</dbReference>
<organism evidence="1 2">
    <name type="scientific">Vermiconidia calcicola</name>
    <dbReference type="NCBI Taxonomy" id="1690605"/>
    <lineage>
        <taxon>Eukaryota</taxon>
        <taxon>Fungi</taxon>
        <taxon>Dikarya</taxon>
        <taxon>Ascomycota</taxon>
        <taxon>Pezizomycotina</taxon>
        <taxon>Dothideomycetes</taxon>
        <taxon>Dothideomycetidae</taxon>
        <taxon>Mycosphaerellales</taxon>
        <taxon>Extremaceae</taxon>
        <taxon>Vermiconidia</taxon>
    </lineage>
</organism>
<comment type="caution">
    <text evidence="1">The sequence shown here is derived from an EMBL/GenBank/DDBJ whole genome shotgun (WGS) entry which is preliminary data.</text>
</comment>
<accession>A0ACC3NBY5</accession>
<proteinExistence type="predicted"/>
<keyword evidence="2" id="KW-1185">Reference proteome</keyword>
<protein>
    <submittedName>
        <fullName evidence="1">Uncharacterized protein</fullName>
    </submittedName>
</protein>
<reference evidence="1" key="1">
    <citation type="submission" date="2023-07" db="EMBL/GenBank/DDBJ databases">
        <title>Black Yeasts Isolated from many extreme environments.</title>
        <authorList>
            <person name="Coleine C."/>
            <person name="Stajich J.E."/>
            <person name="Selbmann L."/>
        </authorList>
    </citation>
    <scope>NUCLEOTIDE SEQUENCE</scope>
    <source>
        <strain evidence="1">CCFEE 5714</strain>
    </source>
</reference>
<gene>
    <name evidence="1" type="ORF">LTR37_008200</name>
</gene>
<dbReference type="Proteomes" id="UP001281147">
    <property type="component" value="Unassembled WGS sequence"/>
</dbReference>
<evidence type="ECO:0000313" key="1">
    <source>
        <dbReference type="EMBL" id="KAK3713950.1"/>
    </source>
</evidence>
<name>A0ACC3NBY5_9PEZI</name>
<evidence type="ECO:0000313" key="2">
    <source>
        <dbReference type="Proteomes" id="UP001281147"/>
    </source>
</evidence>